<dbReference type="GO" id="GO:0106274">
    <property type="term" value="F:NAD+-protein-arginine ADP-ribosyltransferase activity"/>
    <property type="evidence" value="ECO:0007669"/>
    <property type="project" value="UniProtKB-EC"/>
</dbReference>
<keyword evidence="3 9" id="KW-0808">Transferase</keyword>
<reference evidence="11" key="1">
    <citation type="submission" date="2021-02" db="EMBL/GenBank/DDBJ databases">
        <authorList>
            <person name="Nowell W R."/>
        </authorList>
    </citation>
    <scope>NUCLEOTIDE SEQUENCE</scope>
</reference>
<evidence type="ECO:0000256" key="8">
    <source>
        <dbReference type="PROSITE-ProRule" id="PRU00339"/>
    </source>
</evidence>
<feature type="compositionally biased region" description="Basic and acidic residues" evidence="10">
    <location>
        <begin position="708"/>
        <end position="719"/>
    </location>
</feature>
<organism evidence="11 14">
    <name type="scientific">Rotaria magnacalcarata</name>
    <dbReference type="NCBI Taxonomy" id="392030"/>
    <lineage>
        <taxon>Eukaryota</taxon>
        <taxon>Metazoa</taxon>
        <taxon>Spiralia</taxon>
        <taxon>Gnathifera</taxon>
        <taxon>Rotifera</taxon>
        <taxon>Eurotatoria</taxon>
        <taxon>Bdelloidea</taxon>
        <taxon>Philodinida</taxon>
        <taxon>Philodinidae</taxon>
        <taxon>Rotaria</taxon>
    </lineage>
</organism>
<feature type="repeat" description="TPR" evidence="8">
    <location>
        <begin position="498"/>
        <end position="531"/>
    </location>
</feature>
<dbReference type="PANTHER" id="PTHR45641">
    <property type="entry name" value="TETRATRICOPEPTIDE REPEAT PROTEIN (AFU_ORTHOLOGUE AFUA_6G03870)"/>
    <property type="match status" value="1"/>
</dbReference>
<dbReference type="Proteomes" id="UP000663855">
    <property type="component" value="Unassembled WGS sequence"/>
</dbReference>
<proteinExistence type="inferred from homology"/>
<evidence type="ECO:0000256" key="6">
    <source>
        <dbReference type="ARBA" id="ARBA00022803"/>
    </source>
</evidence>
<dbReference type="PANTHER" id="PTHR45641:SF19">
    <property type="entry name" value="NEPHROCYSTIN-3"/>
    <property type="match status" value="1"/>
</dbReference>
<dbReference type="PROSITE" id="PS51996">
    <property type="entry name" value="TR_MART"/>
    <property type="match status" value="1"/>
</dbReference>
<evidence type="ECO:0000256" key="7">
    <source>
        <dbReference type="ARBA" id="ARBA00047597"/>
    </source>
</evidence>
<sequence length="719" mass="82814">MGNLIARPGVQRQYANKKNSIKYCEGKIVQNFVLIWLDTGITKMRNDCHYTISELNKIYNSITLFTDLEDCRKFIEKPRDEQIFLIVSGTLGENLVPLVHKYARLDSVYVFCGQPDAHKWTQQWKKIKLVVNQIEPICKALVIDAAQCEEDLTPTSILPLNESSSQQLERINASFMYSQLINEILMEMNYHTRAIDVLSDFCRDVYKENDVQLEMIHEFQIDFHKHTPIWWYTRECFAYRMLNRSLRTFDINIIAMMGFFLKDIHNQIKDINSKISKRIGPFVVYRGQGMLNEEFGAMRNNIGGLVAFNSFLSTSENMNVAMKFAEKSVGRDGKTSVLFEIEVDPALTLTPYASLDGVTTCQPKEKEILFSMHTVFRIYEVKENNDQIWKINLKSVSDKDLAIKKLTEQIRSEIGEGNPIDRLGRVMIKLDEFEKAEAFYQILIESTIKDDKKIYAWIRNQFGYIKYKQGRYEEALSLYQEAMQIQEKMNDSRNLDLATTYSNMGLLYTKLNDTSKALSYHQKALSIRERDCDVSLADLGSTYNNIGLVYNQREDFSDALSHYEKALPIYKKCLSASHPWVATLYKNIGLAQVSLGKHIVGLENLYKAREIRKISLPCNHPSIASVCNSIGDAYRGIEDYQNALKFYDEALDVENRAPHINYSNLALTYYRSSKILSNLEQHDKALEYAKLAVKSIGKASTPNGEDVASYKEHLEQLQT</sequence>
<dbReference type="Gene3D" id="3.90.176.10">
    <property type="entry name" value="Toxin ADP-ribosyltransferase, Chain A, domain 1"/>
    <property type="match status" value="1"/>
</dbReference>
<evidence type="ECO:0000256" key="2">
    <source>
        <dbReference type="ARBA" id="ARBA00022676"/>
    </source>
</evidence>
<evidence type="ECO:0000313" key="13">
    <source>
        <dbReference type="EMBL" id="CAF4083069.1"/>
    </source>
</evidence>
<dbReference type="SUPFAM" id="SSF48452">
    <property type="entry name" value="TPR-like"/>
    <property type="match status" value="1"/>
</dbReference>
<protein>
    <recommendedName>
        <fullName evidence="9">NAD(P)(+)--arginine ADP-ribosyltransferase</fullName>
        <ecNumber evidence="9">2.4.2.31</ecNumber>
    </recommendedName>
    <alternativeName>
        <fullName evidence="9">Mono(ADP-ribosyl)transferase</fullName>
    </alternativeName>
</protein>
<comment type="catalytic activity">
    <reaction evidence="7 9">
        <text>L-arginyl-[protein] + NAD(+) = N(omega)-(ADP-D-ribosyl)-L-arginyl-[protein] + nicotinamide + H(+)</text>
        <dbReference type="Rhea" id="RHEA:19149"/>
        <dbReference type="Rhea" id="RHEA-COMP:10532"/>
        <dbReference type="Rhea" id="RHEA-COMP:15087"/>
        <dbReference type="ChEBI" id="CHEBI:15378"/>
        <dbReference type="ChEBI" id="CHEBI:17154"/>
        <dbReference type="ChEBI" id="CHEBI:29965"/>
        <dbReference type="ChEBI" id="CHEBI:57540"/>
        <dbReference type="ChEBI" id="CHEBI:142554"/>
        <dbReference type="EC" id="2.4.2.31"/>
    </reaction>
</comment>
<evidence type="ECO:0000313" key="11">
    <source>
        <dbReference type="EMBL" id="CAF1093880.1"/>
    </source>
</evidence>
<dbReference type="Proteomes" id="UP000663834">
    <property type="component" value="Unassembled WGS sequence"/>
</dbReference>
<dbReference type="Pfam" id="PF13424">
    <property type="entry name" value="TPR_12"/>
    <property type="match status" value="2"/>
</dbReference>
<evidence type="ECO:0000313" key="14">
    <source>
        <dbReference type="Proteomes" id="UP000663855"/>
    </source>
</evidence>
<feature type="repeat" description="TPR" evidence="8">
    <location>
        <begin position="456"/>
        <end position="489"/>
    </location>
</feature>
<dbReference type="Pfam" id="PF13181">
    <property type="entry name" value="TPR_8"/>
    <property type="match status" value="2"/>
</dbReference>
<dbReference type="GO" id="GO:0016779">
    <property type="term" value="F:nucleotidyltransferase activity"/>
    <property type="evidence" value="ECO:0007669"/>
    <property type="project" value="UniProtKB-KW"/>
</dbReference>
<name>A0A814NHX9_9BILA</name>
<dbReference type="InterPro" id="IPR011990">
    <property type="entry name" value="TPR-like_helical_dom_sf"/>
</dbReference>
<gene>
    <name evidence="13" type="ORF">BYL167_LOCUS18185</name>
    <name evidence="11" type="ORF">CJN711_LOCUS6804</name>
    <name evidence="12" type="ORF">KQP761_LOCUS14312</name>
</gene>
<dbReference type="SMART" id="SM00028">
    <property type="entry name" value="TPR"/>
    <property type="match status" value="6"/>
</dbReference>
<accession>A0A814NHX9</accession>
<keyword evidence="2 9" id="KW-0328">Glycosyltransferase</keyword>
<keyword evidence="9" id="KW-0521">NADP</keyword>
<feature type="repeat" description="TPR" evidence="8">
    <location>
        <begin position="540"/>
        <end position="573"/>
    </location>
</feature>
<comment type="similarity">
    <text evidence="1 9">Belongs to the Arg-specific ADP-ribosyltransferase family.</text>
</comment>
<dbReference type="Gene3D" id="1.25.40.10">
    <property type="entry name" value="Tetratricopeptide repeat domain"/>
    <property type="match status" value="2"/>
</dbReference>
<dbReference type="OrthoDB" id="9991614at2759"/>
<keyword evidence="4" id="KW-0548">Nucleotidyltransferase</keyword>
<dbReference type="EMBL" id="CAJNOV010002223">
    <property type="protein sequence ID" value="CAF1093880.1"/>
    <property type="molecule type" value="Genomic_DNA"/>
</dbReference>
<dbReference type="AlphaFoldDB" id="A0A814NHX9"/>
<evidence type="ECO:0000256" key="10">
    <source>
        <dbReference type="SAM" id="MobiDB-lite"/>
    </source>
</evidence>
<feature type="region of interest" description="Disordered" evidence="10">
    <location>
        <begin position="699"/>
        <end position="719"/>
    </location>
</feature>
<evidence type="ECO:0000256" key="3">
    <source>
        <dbReference type="ARBA" id="ARBA00022679"/>
    </source>
</evidence>
<dbReference type="EMBL" id="CAJOBH010007398">
    <property type="protein sequence ID" value="CAF4083069.1"/>
    <property type="molecule type" value="Genomic_DNA"/>
</dbReference>
<evidence type="ECO:0000256" key="4">
    <source>
        <dbReference type="ARBA" id="ARBA00022695"/>
    </source>
</evidence>
<dbReference type="InterPro" id="IPR019734">
    <property type="entry name" value="TPR_rpt"/>
</dbReference>
<evidence type="ECO:0000256" key="1">
    <source>
        <dbReference type="ARBA" id="ARBA00009558"/>
    </source>
</evidence>
<dbReference type="Proteomes" id="UP000681967">
    <property type="component" value="Unassembled WGS sequence"/>
</dbReference>
<dbReference type="PROSITE" id="PS50005">
    <property type="entry name" value="TPR"/>
    <property type="match status" value="4"/>
</dbReference>
<dbReference type="EC" id="2.4.2.31" evidence="9"/>
<evidence type="ECO:0000256" key="9">
    <source>
        <dbReference type="RuleBase" id="RU361228"/>
    </source>
</evidence>
<keyword evidence="6 8" id="KW-0802">TPR repeat</keyword>
<dbReference type="SUPFAM" id="SSF56399">
    <property type="entry name" value="ADP-ribosylation"/>
    <property type="match status" value="1"/>
</dbReference>
<evidence type="ECO:0000256" key="5">
    <source>
        <dbReference type="ARBA" id="ARBA00022737"/>
    </source>
</evidence>
<evidence type="ECO:0000313" key="12">
    <source>
        <dbReference type="EMBL" id="CAF1495049.1"/>
    </source>
</evidence>
<comment type="caution">
    <text evidence="11">The sequence shown here is derived from an EMBL/GenBank/DDBJ whole genome shotgun (WGS) entry which is preliminary data.</text>
</comment>
<dbReference type="Pfam" id="PF01129">
    <property type="entry name" value="ART"/>
    <property type="match status" value="1"/>
</dbReference>
<keyword evidence="9" id="KW-0520">NAD</keyword>
<feature type="repeat" description="TPR" evidence="8">
    <location>
        <begin position="624"/>
        <end position="657"/>
    </location>
</feature>
<dbReference type="EMBL" id="CAJNOW010006724">
    <property type="protein sequence ID" value="CAF1495049.1"/>
    <property type="molecule type" value="Genomic_DNA"/>
</dbReference>
<dbReference type="InterPro" id="IPR000768">
    <property type="entry name" value="ART"/>
</dbReference>
<keyword evidence="5" id="KW-0677">Repeat</keyword>